<gene>
    <name evidence="2" type="ORF">A2Y62_10910</name>
</gene>
<dbReference type="InterPro" id="IPR052724">
    <property type="entry name" value="GT117_domain-containing"/>
</dbReference>
<dbReference type="PANTHER" id="PTHR16214">
    <property type="entry name" value="TRANSMEMBRANE PROTEIN 260"/>
    <property type="match status" value="1"/>
</dbReference>
<protein>
    <recommendedName>
        <fullName evidence="4">DUF2723 domain-containing protein</fullName>
    </recommendedName>
</protein>
<feature type="transmembrane region" description="Helical" evidence="1">
    <location>
        <begin position="347"/>
        <end position="365"/>
    </location>
</feature>
<sequence length="632" mass="72701">MDSGELITAVYFSGVAHPPGFPAYLLIAHPFSRIPLGNVAWRINFVSALFAALSVLVLFLTTVKILEIYTISLPQKKKNPPKKKSAEPLPSHSFLIPAIISSLAFALSHSFWSYAEIAEVYSMNLFFVLLTAFFLIANYRTKIITGHINYRILYLSAFLYGVSLGIHHVTVVLVSPALFLLMFSTTGVAFLKSKKFLFALLTFFTGLSVYSYLFIAAANDPVMNWGNPDTWERFARHVSAWQYRSNISINFSQVLNELSSYLHLQKEQFYYIFLLFILLGIFQLFKQRILTLFLLLLVFFNLLYGLLYTIAEDKDAYYLPTYAFESILIAVAIFTFSSAKSTIKRNITTLIAVLSLVFLFVSNYATAPKNDYRIADKYVLDTVNSIEQNGVYLTQDWQIYSPLFYHQHINNLRQDILSIDINLLKRSWYLHYIKKQYPEAAQFFAKRIEDFLKEVMKFERGLPYDPLTIQQCYINLINSFIEYAHKNNHIAYLGLITEEGIAPGLKRIPTGLAFSVFPYESTYVTAPGINIEELLKPLYAKDQVVQEKVIPFYASMLTSRGIYLNRLRKHYEATQLYLESLKLKEDKKTLELLADSYLFSGNKKNATVYYEQLIKQYGSSPSIEQKLRIARD</sequence>
<dbReference type="SUPFAM" id="SSF48452">
    <property type="entry name" value="TPR-like"/>
    <property type="match status" value="1"/>
</dbReference>
<feature type="transmembrane region" description="Helical" evidence="1">
    <location>
        <begin position="268"/>
        <end position="285"/>
    </location>
</feature>
<keyword evidence="1" id="KW-0812">Transmembrane</keyword>
<evidence type="ECO:0008006" key="4">
    <source>
        <dbReference type="Google" id="ProtNLM"/>
    </source>
</evidence>
<keyword evidence="1" id="KW-0472">Membrane</keyword>
<organism evidence="2 3">
    <name type="scientific">Candidatus Fischerbacteria bacterium RBG_13_37_8</name>
    <dbReference type="NCBI Taxonomy" id="1817863"/>
    <lineage>
        <taxon>Bacteria</taxon>
        <taxon>Candidatus Fischeribacteriota</taxon>
    </lineage>
</organism>
<feature type="transmembrane region" description="Helical" evidence="1">
    <location>
        <begin position="172"/>
        <end position="191"/>
    </location>
</feature>
<feature type="transmembrane region" description="Helical" evidence="1">
    <location>
        <begin position="45"/>
        <end position="73"/>
    </location>
</feature>
<proteinExistence type="predicted"/>
<dbReference type="Gene3D" id="1.25.40.10">
    <property type="entry name" value="Tetratricopeptide repeat domain"/>
    <property type="match status" value="1"/>
</dbReference>
<accession>A0A1F5VUI8</accession>
<feature type="transmembrane region" description="Helical" evidence="1">
    <location>
        <begin position="148"/>
        <end position="166"/>
    </location>
</feature>
<reference evidence="2 3" key="1">
    <citation type="journal article" date="2016" name="Nat. Commun.">
        <title>Thousands of microbial genomes shed light on interconnected biogeochemical processes in an aquifer system.</title>
        <authorList>
            <person name="Anantharaman K."/>
            <person name="Brown C.T."/>
            <person name="Hug L.A."/>
            <person name="Sharon I."/>
            <person name="Castelle C.J."/>
            <person name="Probst A.J."/>
            <person name="Thomas B.C."/>
            <person name="Singh A."/>
            <person name="Wilkins M.J."/>
            <person name="Karaoz U."/>
            <person name="Brodie E.L."/>
            <person name="Williams K.H."/>
            <person name="Hubbard S.S."/>
            <person name="Banfield J.F."/>
        </authorList>
    </citation>
    <scope>NUCLEOTIDE SEQUENCE [LARGE SCALE GENOMIC DNA]</scope>
</reference>
<evidence type="ECO:0000313" key="3">
    <source>
        <dbReference type="Proteomes" id="UP000178943"/>
    </source>
</evidence>
<dbReference type="EMBL" id="MFGW01000073">
    <property type="protein sequence ID" value="OGF67050.1"/>
    <property type="molecule type" value="Genomic_DNA"/>
</dbReference>
<dbReference type="Proteomes" id="UP000178943">
    <property type="component" value="Unassembled WGS sequence"/>
</dbReference>
<feature type="transmembrane region" description="Helical" evidence="1">
    <location>
        <begin position="317"/>
        <end position="335"/>
    </location>
</feature>
<feature type="transmembrane region" description="Helical" evidence="1">
    <location>
        <begin position="121"/>
        <end position="139"/>
    </location>
</feature>
<dbReference type="PANTHER" id="PTHR16214:SF3">
    <property type="entry name" value="TRANSMEMBRANE PROTEIN 260"/>
    <property type="match status" value="1"/>
</dbReference>
<feature type="transmembrane region" description="Helical" evidence="1">
    <location>
        <begin position="292"/>
        <end position="311"/>
    </location>
</feature>
<dbReference type="Pfam" id="PF11028">
    <property type="entry name" value="TMEM260-like"/>
    <property type="match status" value="1"/>
</dbReference>
<dbReference type="InterPro" id="IPR021280">
    <property type="entry name" value="TMEM260-like"/>
</dbReference>
<dbReference type="STRING" id="1817863.A2Y62_10910"/>
<keyword evidence="1" id="KW-1133">Transmembrane helix</keyword>
<dbReference type="AlphaFoldDB" id="A0A1F5VUI8"/>
<feature type="transmembrane region" description="Helical" evidence="1">
    <location>
        <begin position="198"/>
        <end position="218"/>
    </location>
</feature>
<name>A0A1F5VUI8_9BACT</name>
<dbReference type="InterPro" id="IPR011990">
    <property type="entry name" value="TPR-like_helical_dom_sf"/>
</dbReference>
<comment type="caution">
    <text evidence="2">The sequence shown here is derived from an EMBL/GenBank/DDBJ whole genome shotgun (WGS) entry which is preliminary data.</text>
</comment>
<evidence type="ECO:0000256" key="1">
    <source>
        <dbReference type="SAM" id="Phobius"/>
    </source>
</evidence>
<feature type="transmembrane region" description="Helical" evidence="1">
    <location>
        <begin position="94"/>
        <end position="115"/>
    </location>
</feature>
<evidence type="ECO:0000313" key="2">
    <source>
        <dbReference type="EMBL" id="OGF67050.1"/>
    </source>
</evidence>